<dbReference type="OrthoDB" id="687591at2759"/>
<organism evidence="2 3">
    <name type="scientific">Oryza meyeriana var. granulata</name>
    <dbReference type="NCBI Taxonomy" id="110450"/>
    <lineage>
        <taxon>Eukaryota</taxon>
        <taxon>Viridiplantae</taxon>
        <taxon>Streptophyta</taxon>
        <taxon>Embryophyta</taxon>
        <taxon>Tracheophyta</taxon>
        <taxon>Spermatophyta</taxon>
        <taxon>Magnoliopsida</taxon>
        <taxon>Liliopsida</taxon>
        <taxon>Poales</taxon>
        <taxon>Poaceae</taxon>
        <taxon>BOP clade</taxon>
        <taxon>Oryzoideae</taxon>
        <taxon>Oryzeae</taxon>
        <taxon>Oryzinae</taxon>
        <taxon>Oryza</taxon>
        <taxon>Oryza meyeriana</taxon>
    </lineage>
</organism>
<accession>A0A6G1E8J2</accession>
<dbReference type="AlphaFoldDB" id="A0A6G1E8J2"/>
<feature type="compositionally biased region" description="Pro residues" evidence="1">
    <location>
        <begin position="53"/>
        <end position="62"/>
    </location>
</feature>
<dbReference type="PANTHER" id="PTHR44947">
    <property type="entry name" value="OS05G0501001 PROTEIN"/>
    <property type="match status" value="1"/>
</dbReference>
<proteinExistence type="predicted"/>
<keyword evidence="3" id="KW-1185">Reference proteome</keyword>
<evidence type="ECO:0000313" key="3">
    <source>
        <dbReference type="Proteomes" id="UP000479710"/>
    </source>
</evidence>
<feature type="region of interest" description="Disordered" evidence="1">
    <location>
        <begin position="1"/>
        <end position="94"/>
    </location>
</feature>
<evidence type="ECO:0000313" key="2">
    <source>
        <dbReference type="EMBL" id="KAF0920981.1"/>
    </source>
</evidence>
<dbReference type="PANTHER" id="PTHR44947:SF1">
    <property type="entry name" value="OS11G0303800 PROTEIN"/>
    <property type="match status" value="1"/>
</dbReference>
<dbReference type="EMBL" id="SPHZ02000005">
    <property type="protein sequence ID" value="KAF0920981.1"/>
    <property type="molecule type" value="Genomic_DNA"/>
</dbReference>
<protein>
    <recommendedName>
        <fullName evidence="4">Myb-like domain-containing protein</fullName>
    </recommendedName>
</protein>
<evidence type="ECO:0008006" key="4">
    <source>
        <dbReference type="Google" id="ProtNLM"/>
    </source>
</evidence>
<dbReference type="Proteomes" id="UP000479710">
    <property type="component" value="Unassembled WGS sequence"/>
</dbReference>
<sequence length="305" mass="33807">MSSRKVKKGVGTQRRAEVSAIALGNGDSTSPSSSLGVPRPSAMPPHASSSSPPGAPQPPSAPPQASFPNSARGLWPGFDNGAGQYSHGNQSTNPWGFPQGGFVNFINQNQFPEPPSTSENFHLVGLTQSFSPFCPPPTPYPKGTPTAPPPPAAPNVVNLDTEADVVEESRTTKKSRTARHWTPDEEKRLASAWLNTSKDPIYGNDKSRDTFWGQISNEFNKNIQEHLKRDINQLKIHWGRLHKSMTEFNGFFSKVSKINTSGYSDDMLIDEAHQMWQKKYGKRFTLEHWWKKLKNEPKWTASIAQ</sequence>
<evidence type="ECO:0000256" key="1">
    <source>
        <dbReference type="SAM" id="MobiDB-lite"/>
    </source>
</evidence>
<gene>
    <name evidence="2" type="ORF">E2562_037896</name>
</gene>
<feature type="compositionally biased region" description="Polar residues" evidence="1">
    <location>
        <begin position="26"/>
        <end position="35"/>
    </location>
</feature>
<name>A0A6G1E8J2_9ORYZ</name>
<reference evidence="2 3" key="1">
    <citation type="submission" date="2019-11" db="EMBL/GenBank/DDBJ databases">
        <title>Whole genome sequence of Oryza granulata.</title>
        <authorList>
            <person name="Li W."/>
        </authorList>
    </citation>
    <scope>NUCLEOTIDE SEQUENCE [LARGE SCALE GENOMIC DNA]</scope>
    <source>
        <strain evidence="3">cv. Menghai</strain>
        <tissue evidence="2">Leaf</tissue>
    </source>
</reference>
<feature type="compositionally biased region" description="Low complexity" evidence="1">
    <location>
        <begin position="38"/>
        <end position="52"/>
    </location>
</feature>
<comment type="caution">
    <text evidence="2">The sequence shown here is derived from an EMBL/GenBank/DDBJ whole genome shotgun (WGS) entry which is preliminary data.</text>
</comment>